<feature type="chain" id="PRO_5012534008" evidence="1">
    <location>
        <begin position="23"/>
        <end position="97"/>
    </location>
</feature>
<dbReference type="Proteomes" id="UP000215335">
    <property type="component" value="Unassembled WGS sequence"/>
</dbReference>
<dbReference type="AlphaFoldDB" id="A0A232F0N4"/>
<protein>
    <submittedName>
        <fullName evidence="2">Uncharacterized protein</fullName>
    </submittedName>
</protein>
<keyword evidence="3" id="KW-1185">Reference proteome</keyword>
<dbReference type="EMBL" id="NNAY01001353">
    <property type="protein sequence ID" value="OXU24265.1"/>
    <property type="molecule type" value="Genomic_DNA"/>
</dbReference>
<reference evidence="2 3" key="1">
    <citation type="journal article" date="2017" name="Curr. Biol.">
        <title>The Evolution of Venom by Co-option of Single-Copy Genes.</title>
        <authorList>
            <person name="Martinson E.O."/>
            <person name="Mrinalini"/>
            <person name="Kelkar Y.D."/>
            <person name="Chang C.H."/>
            <person name="Werren J.H."/>
        </authorList>
    </citation>
    <scope>NUCLEOTIDE SEQUENCE [LARGE SCALE GENOMIC DNA]</scope>
    <source>
        <strain evidence="2 3">Alberta</strain>
        <tissue evidence="2">Whole body</tissue>
    </source>
</reference>
<feature type="signal peptide" evidence="1">
    <location>
        <begin position="1"/>
        <end position="22"/>
    </location>
</feature>
<evidence type="ECO:0000256" key="1">
    <source>
        <dbReference type="SAM" id="SignalP"/>
    </source>
</evidence>
<gene>
    <name evidence="2" type="ORF">TSAR_016074</name>
</gene>
<accession>A0A232F0N4</accession>
<evidence type="ECO:0000313" key="2">
    <source>
        <dbReference type="EMBL" id="OXU24265.1"/>
    </source>
</evidence>
<sequence>MALRYTVYIALVLFTFVLTANSELAPEVAAVKEKIDTRKACEALILAFVDYEADNFTLEQAVTLCAHLCLNEQRSTEDGSKCLKNFKLKKCSSTSQA</sequence>
<name>A0A232F0N4_9HYME</name>
<keyword evidence="1" id="KW-0732">Signal</keyword>
<comment type="caution">
    <text evidence="2">The sequence shown here is derived from an EMBL/GenBank/DDBJ whole genome shotgun (WGS) entry which is preliminary data.</text>
</comment>
<organism evidence="2 3">
    <name type="scientific">Trichomalopsis sarcophagae</name>
    <dbReference type="NCBI Taxonomy" id="543379"/>
    <lineage>
        <taxon>Eukaryota</taxon>
        <taxon>Metazoa</taxon>
        <taxon>Ecdysozoa</taxon>
        <taxon>Arthropoda</taxon>
        <taxon>Hexapoda</taxon>
        <taxon>Insecta</taxon>
        <taxon>Pterygota</taxon>
        <taxon>Neoptera</taxon>
        <taxon>Endopterygota</taxon>
        <taxon>Hymenoptera</taxon>
        <taxon>Apocrita</taxon>
        <taxon>Proctotrupomorpha</taxon>
        <taxon>Chalcidoidea</taxon>
        <taxon>Pteromalidae</taxon>
        <taxon>Pteromalinae</taxon>
        <taxon>Trichomalopsis</taxon>
    </lineage>
</organism>
<evidence type="ECO:0000313" key="3">
    <source>
        <dbReference type="Proteomes" id="UP000215335"/>
    </source>
</evidence>
<proteinExistence type="predicted"/>